<protein>
    <submittedName>
        <fullName evidence="2">Uncharacterized protein</fullName>
    </submittedName>
</protein>
<dbReference type="Proteomes" id="UP000737171">
    <property type="component" value="Unassembled WGS sequence"/>
</dbReference>
<comment type="caution">
    <text evidence="2">The sequence shown here is derived from an EMBL/GenBank/DDBJ whole genome shotgun (WGS) entry which is preliminary data.</text>
</comment>
<sequence>MNTVHPKSPTAVALAAATLLTLTLAAPAASAVPVSMTLKELPPGLAITAMVFRSTCPNGGQHARQFAASFPLTESSSVVFETVTGLDGRPTLRSRVVTIYSGQLAEVSAAVPPQNRCSFGQALTFDAGVMGAGANGQPAQRVLERLGSAANPTTAQNVVRSINGSSSGLPAARDLSRNQLVSFTISHENPFGDAFTQAPVMEFSRPGPIIGGGLRLAQVTRLFIDASGARCIRAAGVTRCSNTTPLQNGRLIHGGVELVVATTRHQNFQSTFQFELNNDFVAGSYSVRAFADDNDTIDYLVDGVPTELDLIKWAPSTSAMTVL</sequence>
<evidence type="ECO:0000256" key="1">
    <source>
        <dbReference type="SAM" id="SignalP"/>
    </source>
</evidence>
<feature type="chain" id="PRO_5046718400" evidence="1">
    <location>
        <begin position="32"/>
        <end position="323"/>
    </location>
</feature>
<evidence type="ECO:0000313" key="2">
    <source>
        <dbReference type="EMBL" id="NRF71508.1"/>
    </source>
</evidence>
<evidence type="ECO:0000313" key="3">
    <source>
        <dbReference type="Proteomes" id="UP000737171"/>
    </source>
</evidence>
<reference evidence="2 3" key="1">
    <citation type="submission" date="2020-05" db="EMBL/GenBank/DDBJ databases">
        <title>Aquincola sp. isolate from soil.</title>
        <authorList>
            <person name="Han J."/>
            <person name="Kim D.-U."/>
        </authorList>
    </citation>
    <scope>NUCLEOTIDE SEQUENCE [LARGE SCALE GENOMIC DNA]</scope>
    <source>
        <strain evidence="2 3">S2</strain>
    </source>
</reference>
<accession>A0ABX2ES90</accession>
<dbReference type="EMBL" id="JABRWJ010000012">
    <property type="protein sequence ID" value="NRF71508.1"/>
    <property type="molecule type" value="Genomic_DNA"/>
</dbReference>
<dbReference type="RefSeq" id="WP_173132836.1">
    <property type="nucleotide sequence ID" value="NZ_JABRWJ010000012.1"/>
</dbReference>
<proteinExistence type="predicted"/>
<name>A0ABX2ES90_9BURK</name>
<feature type="signal peptide" evidence="1">
    <location>
        <begin position="1"/>
        <end position="31"/>
    </location>
</feature>
<keyword evidence="3" id="KW-1185">Reference proteome</keyword>
<gene>
    <name evidence="2" type="ORF">HLB44_31425</name>
</gene>
<organism evidence="2 3">
    <name type="scientific">Pseudaquabacterium terrae</name>
    <dbReference type="NCBI Taxonomy" id="2732868"/>
    <lineage>
        <taxon>Bacteria</taxon>
        <taxon>Pseudomonadati</taxon>
        <taxon>Pseudomonadota</taxon>
        <taxon>Betaproteobacteria</taxon>
        <taxon>Burkholderiales</taxon>
        <taxon>Sphaerotilaceae</taxon>
        <taxon>Pseudaquabacterium</taxon>
    </lineage>
</organism>
<keyword evidence="1" id="KW-0732">Signal</keyword>